<dbReference type="GO" id="GO:0004043">
    <property type="term" value="F:L-aminoadipate-semialdehyde dehydrogenase [NAD(P)+] activity"/>
    <property type="evidence" value="ECO:0007669"/>
    <property type="project" value="UniProtKB-EC"/>
</dbReference>
<evidence type="ECO:0000256" key="7">
    <source>
        <dbReference type="ARBA" id="ARBA00022450"/>
    </source>
</evidence>
<dbReference type="InterPro" id="IPR009081">
    <property type="entry name" value="PP-bd_ACP"/>
</dbReference>
<dbReference type="NCBIfam" id="TIGR01733">
    <property type="entry name" value="AA-adenyl-dom"/>
    <property type="match status" value="1"/>
</dbReference>
<sequence length="1466" mass="160774">MASPDSLEARLRRWEDRLRSLTTQTLTTDYVRPDPPCLVEAIHSVTIPKATQTALLQLSILDGSNPFSPFTILLAAFAILSFRLTGDEDISLGTSGENKEPFVLRTLINGQTTFQSLLNKVKELEKEGAADSVPFANLVQHLQTKSGAATAPALFRQSLYYTPDAPSKQFLSSHALAEDLSIYVELAPISASQAFRGASLLPEITLQAHYNQLMFSTARISHMLDQLLQIVQTGAKNPLIPVGSISLKTAAQEKILPDPTKNLDWSNFRGAIHDIFSENAKKHPDRECIIETAHFNEPETKNRVFTYQQIDEASNILAHHFVQKGIKVGDVVMVYAHRGVDLVVAVMGVLKAGATFSVIDPAYPPARQNIYLQVAQPRALVVIKKAGKLAPLVRNYIADELSILTEVPGLAIQADGTLQGGEVDGKDVLADQVSLRAEGTGIVVGPDSNPTLSFTSGSEGIPKGVRGRHFSLTYYFPWMAETFGLSEKDRFTMLSGIAHDPIQRDIFTPLFLGAKLLVPTADDIGTPGRLAEWMDENGATITHLTPAMGQLLSAQATRTIPSLHHAFFVGDILTKRDCLRLQSLARNVTVVNMYGTTETQRAVSYFVVPSINSDPTFLQNQKDVLAAGRGMLNVQLLVVNRNNREQVCGVGEIGEIYVRAGGLAEGYLKLPDMTATKFVSNWFVPEGHWKESDTKNLDAPWRNLYKGSRDRLYRTGDLGRYTPGGNVECSGRADDQVKIRGFRIELGEIDTHLSQHPLVRENITLVRRDKDEEPVLISYIVPLENADLDALVSADETVDEEDGKPGDEIIRGLRKYEKLIRDIKEYLKKKLPTYAVPTVVVPLRKLPLNPNGKIDKPALPFPNTVQLAAAARRRRHKKGAEGEHAVEPEDPALNSIQKELKEIWQSLLPHVGTQIELDDNFFDVGGHSILATRMIFEVRKRFVVEIALGAIFKSPTLKGLAGEIERLKGTGELSIQPLAGGETDAATSDRELAEKKAEYAHDARELTKTELASSYSTALPNLSSLRKEGGATVFLTGATGFLGAYLLRDLLTRQNPEVGKVIVHVRAKTVEQAFQRVVKSCEAYNVWDASWASRIEAVTGELGAPKLGFDEETEKRMEQEVDVIIHNGAQVHWVYPYSKLRPANVIGTIDLLRLCENGKPKSFTFVSSTSVLDSEHYVQLSDRIIQSGGAGLPESDDLEGSSQDLTTGYGQSKWVGEYIVREAGRRGLTGCVIRPGYITGDSKAGVTNTDDFLIRMIKGCVQLGQIPAIHNTVNMVPVDHVARVVAACAFFPPASGDASIVAHVTSHPRLRFTGFLGTLSTYNYPVSTEDYIPWRIALEKHITAPSTTEGEKEEQNALFPLLHFVLDNLPQSTKAPELDDSNAAEALKRDAEWTKEDKSGGMGVSVETMGIYLGYLVSLGFLPAPPALEDSGVKLDGEEKLRLPRVEIGESQRKGLSEVGGRGALV</sequence>
<evidence type="ECO:0000256" key="15">
    <source>
        <dbReference type="ARBA" id="ARBA00032195"/>
    </source>
</evidence>
<dbReference type="Pfam" id="PF07993">
    <property type="entry name" value="NAD_binding_4"/>
    <property type="match status" value="1"/>
</dbReference>
<comment type="catalytic activity">
    <reaction evidence="17">
        <text>(S)-2-amino-6-oxohexanoate + NAD(+) + H2O = L-2-aminoadipate + NADH + 2 H(+)</text>
        <dbReference type="Rhea" id="RHEA:12308"/>
        <dbReference type="ChEBI" id="CHEBI:15377"/>
        <dbReference type="ChEBI" id="CHEBI:15378"/>
        <dbReference type="ChEBI" id="CHEBI:57540"/>
        <dbReference type="ChEBI" id="CHEBI:57945"/>
        <dbReference type="ChEBI" id="CHEBI:58321"/>
        <dbReference type="ChEBI" id="CHEBI:58672"/>
        <dbReference type="EC" id="1.2.1.31"/>
    </reaction>
</comment>
<dbReference type="FunFam" id="3.40.50.720:FF:000787">
    <property type="entry name" value="L-2-aminoadipate reductase"/>
    <property type="match status" value="1"/>
</dbReference>
<evidence type="ECO:0000256" key="2">
    <source>
        <dbReference type="ARBA" id="ARBA00003499"/>
    </source>
</evidence>
<dbReference type="Proteomes" id="UP000267821">
    <property type="component" value="Unassembled WGS sequence"/>
</dbReference>
<protein>
    <recommendedName>
        <fullName evidence="15">Alpha-aminoadipate reductase</fullName>
        <ecNumber evidence="6">1.2.1.31</ecNumber>
        <ecNumber evidence="5">1.2.1.95</ecNumber>
    </recommendedName>
    <alternativeName>
        <fullName evidence="14">L-aminoadipate-semialdehyde dehydrogenase</fullName>
    </alternativeName>
</protein>
<evidence type="ECO:0000256" key="4">
    <source>
        <dbReference type="ARBA" id="ARBA00006432"/>
    </source>
</evidence>
<accession>A0A3N4M5C2</accession>
<evidence type="ECO:0000313" key="21">
    <source>
        <dbReference type="Proteomes" id="UP000267821"/>
    </source>
</evidence>
<dbReference type="Gene3D" id="1.10.1200.10">
    <property type="entry name" value="ACP-like"/>
    <property type="match status" value="1"/>
</dbReference>
<dbReference type="Gene3D" id="3.30.559.30">
    <property type="entry name" value="Nonribosomal peptide synthetase, condensation domain"/>
    <property type="match status" value="1"/>
</dbReference>
<comment type="catalytic activity">
    <reaction evidence="16">
        <text>(S)-2-amino-6-oxohexanoate + AMP + diphosphate + NADP(+) = L-2-aminoadipate + ATP + NADPH + H(+)</text>
        <dbReference type="Rhea" id="RHEA:46936"/>
        <dbReference type="ChEBI" id="CHEBI:15378"/>
        <dbReference type="ChEBI" id="CHEBI:30616"/>
        <dbReference type="ChEBI" id="CHEBI:33019"/>
        <dbReference type="ChEBI" id="CHEBI:57783"/>
        <dbReference type="ChEBI" id="CHEBI:58321"/>
        <dbReference type="ChEBI" id="CHEBI:58349"/>
        <dbReference type="ChEBI" id="CHEBI:58672"/>
        <dbReference type="ChEBI" id="CHEBI:456215"/>
        <dbReference type="EC" id="1.2.1.95"/>
    </reaction>
</comment>
<dbReference type="PROSITE" id="PS00012">
    <property type="entry name" value="PHOSPHOPANTETHEINE"/>
    <property type="match status" value="1"/>
</dbReference>
<dbReference type="CDD" id="cd05235">
    <property type="entry name" value="SDR_e1"/>
    <property type="match status" value="1"/>
</dbReference>
<dbReference type="InterPro" id="IPR042099">
    <property type="entry name" value="ANL_N_sf"/>
</dbReference>
<evidence type="ECO:0000256" key="6">
    <source>
        <dbReference type="ARBA" id="ARBA00013073"/>
    </source>
</evidence>
<dbReference type="SUPFAM" id="SSF52777">
    <property type="entry name" value="CoA-dependent acyltransferases"/>
    <property type="match status" value="1"/>
</dbReference>
<dbReference type="GO" id="GO:0016874">
    <property type="term" value="F:ligase activity"/>
    <property type="evidence" value="ECO:0007669"/>
    <property type="project" value="UniProtKB-KW"/>
</dbReference>
<dbReference type="PIRSF" id="PIRSF001617">
    <property type="entry name" value="Alpha-AR"/>
    <property type="match status" value="1"/>
</dbReference>
<organism evidence="20 21">
    <name type="scientific">Terfezia boudieri ATCC MYA-4762</name>
    <dbReference type="NCBI Taxonomy" id="1051890"/>
    <lineage>
        <taxon>Eukaryota</taxon>
        <taxon>Fungi</taxon>
        <taxon>Dikarya</taxon>
        <taxon>Ascomycota</taxon>
        <taxon>Pezizomycotina</taxon>
        <taxon>Pezizomycetes</taxon>
        <taxon>Pezizales</taxon>
        <taxon>Pezizaceae</taxon>
        <taxon>Terfezia</taxon>
    </lineage>
</organism>
<dbReference type="PROSITE" id="PS00455">
    <property type="entry name" value="AMP_BINDING"/>
    <property type="match status" value="1"/>
</dbReference>
<dbReference type="PANTHER" id="PTHR44845">
    <property type="entry name" value="CARRIER DOMAIN-CONTAINING PROTEIN"/>
    <property type="match status" value="1"/>
</dbReference>
<evidence type="ECO:0000256" key="17">
    <source>
        <dbReference type="ARBA" id="ARBA00048414"/>
    </source>
</evidence>
<evidence type="ECO:0000313" key="20">
    <source>
        <dbReference type="EMBL" id="RPB28011.1"/>
    </source>
</evidence>
<evidence type="ECO:0000256" key="18">
    <source>
        <dbReference type="ARBA" id="ARBA00049537"/>
    </source>
</evidence>
<dbReference type="NCBIfam" id="TIGR03443">
    <property type="entry name" value="alpha_am_amid"/>
    <property type="match status" value="1"/>
</dbReference>
<gene>
    <name evidence="20" type="ORF">L211DRAFT_865443</name>
</gene>
<dbReference type="SUPFAM" id="SSF47336">
    <property type="entry name" value="ACP-like"/>
    <property type="match status" value="1"/>
</dbReference>
<evidence type="ECO:0000256" key="10">
    <source>
        <dbReference type="ARBA" id="ARBA00022605"/>
    </source>
</evidence>
<dbReference type="InterPro" id="IPR014397">
    <property type="entry name" value="Lys2"/>
</dbReference>
<evidence type="ECO:0000256" key="12">
    <source>
        <dbReference type="ARBA" id="ARBA00023002"/>
    </source>
</evidence>
<comment type="catalytic activity">
    <reaction evidence="18">
        <text>(S)-2-amino-6-oxohexanoate + NADP(+) + H2O = L-2-aminoadipate + NADPH + 2 H(+)</text>
        <dbReference type="Rhea" id="RHEA:12304"/>
        <dbReference type="ChEBI" id="CHEBI:15377"/>
        <dbReference type="ChEBI" id="CHEBI:15378"/>
        <dbReference type="ChEBI" id="CHEBI:57783"/>
        <dbReference type="ChEBI" id="CHEBI:58321"/>
        <dbReference type="ChEBI" id="CHEBI:58349"/>
        <dbReference type="ChEBI" id="CHEBI:58672"/>
        <dbReference type="EC" id="1.2.1.31"/>
    </reaction>
</comment>
<evidence type="ECO:0000256" key="11">
    <source>
        <dbReference type="ARBA" id="ARBA00022857"/>
    </source>
</evidence>
<dbReference type="STRING" id="1051890.A0A3N4M5C2"/>
<dbReference type="Gene3D" id="3.30.300.30">
    <property type="match status" value="1"/>
</dbReference>
<dbReference type="InterPro" id="IPR045851">
    <property type="entry name" value="AMP-bd_C_sf"/>
</dbReference>
<evidence type="ECO:0000256" key="1">
    <source>
        <dbReference type="ARBA" id="ARBA00001957"/>
    </source>
</evidence>
<comment type="cofactor">
    <cofactor evidence="1">
        <name>pantetheine 4'-phosphate</name>
        <dbReference type="ChEBI" id="CHEBI:47942"/>
    </cofactor>
</comment>
<dbReference type="SUPFAM" id="SSF51735">
    <property type="entry name" value="NAD(P)-binding Rossmann-fold domains"/>
    <property type="match status" value="1"/>
</dbReference>
<keyword evidence="9" id="KW-0436">Ligase</keyword>
<dbReference type="EC" id="1.2.1.95" evidence="5"/>
<dbReference type="PANTHER" id="PTHR44845:SF1">
    <property type="entry name" value="L-2-AMINOADIPATE REDUCTASE"/>
    <property type="match status" value="1"/>
</dbReference>
<dbReference type="UniPathway" id="UPA00033">
    <property type="reaction ID" value="UER00032"/>
</dbReference>
<dbReference type="InterPro" id="IPR020845">
    <property type="entry name" value="AMP-binding_CS"/>
</dbReference>
<dbReference type="InterPro" id="IPR001242">
    <property type="entry name" value="Condensation_dom"/>
</dbReference>
<dbReference type="Pfam" id="PF00501">
    <property type="entry name" value="AMP-binding"/>
    <property type="match status" value="1"/>
</dbReference>
<dbReference type="FunCoup" id="A0A3N4M5C2">
    <property type="interactions" value="716"/>
</dbReference>
<dbReference type="EC" id="1.2.1.31" evidence="6"/>
<dbReference type="InterPro" id="IPR000873">
    <property type="entry name" value="AMP-dep_synth/lig_dom"/>
</dbReference>
<dbReference type="Pfam" id="PF00550">
    <property type="entry name" value="PP-binding"/>
    <property type="match status" value="1"/>
</dbReference>
<dbReference type="NCBIfam" id="TIGR01746">
    <property type="entry name" value="Thioester-redct"/>
    <property type="match status" value="1"/>
</dbReference>
<evidence type="ECO:0000256" key="16">
    <source>
        <dbReference type="ARBA" id="ARBA00048260"/>
    </source>
</evidence>
<dbReference type="Gene3D" id="3.40.50.720">
    <property type="entry name" value="NAD(P)-binding Rossmann-like Domain"/>
    <property type="match status" value="1"/>
</dbReference>
<evidence type="ECO:0000256" key="9">
    <source>
        <dbReference type="ARBA" id="ARBA00022598"/>
    </source>
</evidence>
<comment type="pathway">
    <text evidence="3">Amino-acid biosynthesis; L-lysine biosynthesis via AAA pathway; L-lysine from L-alpha-aminoadipate (fungal route): step 1/3.</text>
</comment>
<dbReference type="InterPro" id="IPR013120">
    <property type="entry name" value="FAR_NAD-bd"/>
</dbReference>
<dbReference type="OrthoDB" id="329835at2759"/>
<dbReference type="Pfam" id="PF00668">
    <property type="entry name" value="Condensation"/>
    <property type="match status" value="1"/>
</dbReference>
<dbReference type="InterPro" id="IPR006162">
    <property type="entry name" value="Ppantetheine_attach_site"/>
</dbReference>
<keyword evidence="8" id="KW-0597">Phosphoprotein</keyword>
<evidence type="ECO:0000256" key="14">
    <source>
        <dbReference type="ARBA" id="ARBA00031335"/>
    </source>
</evidence>
<name>A0A3N4M5C2_9PEZI</name>
<keyword evidence="7" id="KW-0596">Phosphopantetheine</keyword>
<proteinExistence type="inferred from homology"/>
<keyword evidence="21" id="KW-1185">Reference proteome</keyword>
<keyword evidence="10" id="KW-0028">Amino-acid biosynthesis</keyword>
<dbReference type="GO" id="GO:0019878">
    <property type="term" value="P:lysine biosynthetic process via aminoadipic acid"/>
    <property type="evidence" value="ECO:0007669"/>
    <property type="project" value="UniProtKB-UniPathway"/>
</dbReference>
<dbReference type="InterPro" id="IPR036291">
    <property type="entry name" value="NAD(P)-bd_dom_sf"/>
</dbReference>
<evidence type="ECO:0000259" key="19">
    <source>
        <dbReference type="PROSITE" id="PS50075"/>
    </source>
</evidence>
<evidence type="ECO:0000256" key="13">
    <source>
        <dbReference type="ARBA" id="ARBA00023154"/>
    </source>
</evidence>
<dbReference type="InterPro" id="IPR010080">
    <property type="entry name" value="Thioester_reductase-like_dom"/>
</dbReference>
<dbReference type="PROSITE" id="PS50075">
    <property type="entry name" value="CARRIER"/>
    <property type="match status" value="1"/>
</dbReference>
<dbReference type="InParanoid" id="A0A3N4M5C2"/>
<evidence type="ECO:0000256" key="5">
    <source>
        <dbReference type="ARBA" id="ARBA00012913"/>
    </source>
</evidence>
<reference evidence="20 21" key="1">
    <citation type="journal article" date="2018" name="Nat. Ecol. Evol.">
        <title>Pezizomycetes genomes reveal the molecular basis of ectomycorrhizal truffle lifestyle.</title>
        <authorList>
            <person name="Murat C."/>
            <person name="Payen T."/>
            <person name="Noel B."/>
            <person name="Kuo A."/>
            <person name="Morin E."/>
            <person name="Chen J."/>
            <person name="Kohler A."/>
            <person name="Krizsan K."/>
            <person name="Balestrini R."/>
            <person name="Da Silva C."/>
            <person name="Montanini B."/>
            <person name="Hainaut M."/>
            <person name="Levati E."/>
            <person name="Barry K.W."/>
            <person name="Belfiori B."/>
            <person name="Cichocki N."/>
            <person name="Clum A."/>
            <person name="Dockter R.B."/>
            <person name="Fauchery L."/>
            <person name="Guy J."/>
            <person name="Iotti M."/>
            <person name="Le Tacon F."/>
            <person name="Lindquist E.A."/>
            <person name="Lipzen A."/>
            <person name="Malagnac F."/>
            <person name="Mello A."/>
            <person name="Molinier V."/>
            <person name="Miyauchi S."/>
            <person name="Poulain J."/>
            <person name="Riccioni C."/>
            <person name="Rubini A."/>
            <person name="Sitrit Y."/>
            <person name="Splivallo R."/>
            <person name="Traeger S."/>
            <person name="Wang M."/>
            <person name="Zifcakova L."/>
            <person name="Wipf D."/>
            <person name="Zambonelli A."/>
            <person name="Paolocci F."/>
            <person name="Nowrousian M."/>
            <person name="Ottonello S."/>
            <person name="Baldrian P."/>
            <person name="Spatafora J.W."/>
            <person name="Henrissat B."/>
            <person name="Nagy L.G."/>
            <person name="Aury J.M."/>
            <person name="Wincker P."/>
            <person name="Grigoriev I.V."/>
            <person name="Bonfante P."/>
            <person name="Martin F.M."/>
        </authorList>
    </citation>
    <scope>NUCLEOTIDE SEQUENCE [LARGE SCALE GENOMIC DNA]</scope>
    <source>
        <strain evidence="20 21">ATCC MYA-4762</strain>
    </source>
</reference>
<dbReference type="Gene3D" id="3.40.50.12780">
    <property type="entry name" value="N-terminal domain of ligase-like"/>
    <property type="match status" value="1"/>
</dbReference>
<keyword evidence="11" id="KW-0521">NADP</keyword>
<dbReference type="EMBL" id="ML121530">
    <property type="protein sequence ID" value="RPB28011.1"/>
    <property type="molecule type" value="Genomic_DNA"/>
</dbReference>
<comment type="function">
    <text evidence="2">Catalyzes the activation of alpha-aminoadipate by ATP-dependent adenylation and the reduction of activated alpha-aminoadipate by NADPH. The activated alpha-aminoadipate is bound to the phosphopantheinyl group of the enzyme itself before it is reduced to (S)-2-amino-6-oxohexanoate.</text>
</comment>
<dbReference type="InterPro" id="IPR036736">
    <property type="entry name" value="ACP-like_sf"/>
</dbReference>
<keyword evidence="12" id="KW-0560">Oxidoreductase</keyword>
<keyword evidence="13" id="KW-0457">Lysine biosynthesis</keyword>
<comment type="similarity">
    <text evidence="4">Belongs to the ATP-dependent AMP-binding enzyme family.</text>
</comment>
<dbReference type="InterPro" id="IPR010071">
    <property type="entry name" value="AA_adenyl_dom"/>
</dbReference>
<dbReference type="SUPFAM" id="SSF56801">
    <property type="entry name" value="Acetyl-CoA synthetase-like"/>
    <property type="match status" value="1"/>
</dbReference>
<evidence type="ECO:0000256" key="3">
    <source>
        <dbReference type="ARBA" id="ARBA00004827"/>
    </source>
</evidence>
<feature type="domain" description="Carrier" evidence="19">
    <location>
        <begin position="891"/>
        <end position="968"/>
    </location>
</feature>
<evidence type="ECO:0000256" key="8">
    <source>
        <dbReference type="ARBA" id="ARBA00022553"/>
    </source>
</evidence>